<evidence type="ECO:0000256" key="1">
    <source>
        <dbReference type="SAM" id="MobiDB-lite"/>
    </source>
</evidence>
<feature type="non-terminal residue" evidence="2">
    <location>
        <position position="1"/>
    </location>
</feature>
<evidence type="ECO:0000313" key="3">
    <source>
        <dbReference type="Proteomes" id="UP001519460"/>
    </source>
</evidence>
<feature type="region of interest" description="Disordered" evidence="1">
    <location>
        <begin position="25"/>
        <end position="73"/>
    </location>
</feature>
<reference evidence="2 3" key="1">
    <citation type="journal article" date="2023" name="Sci. Data">
        <title>Genome assembly of the Korean intertidal mud-creeper Batillaria attramentaria.</title>
        <authorList>
            <person name="Patra A.K."/>
            <person name="Ho P.T."/>
            <person name="Jun S."/>
            <person name="Lee S.J."/>
            <person name="Kim Y."/>
            <person name="Won Y.J."/>
        </authorList>
    </citation>
    <scope>NUCLEOTIDE SEQUENCE [LARGE SCALE GENOMIC DNA]</scope>
    <source>
        <strain evidence="2">Wonlab-2016</strain>
    </source>
</reference>
<accession>A0ABD0LWK4</accession>
<dbReference type="AlphaFoldDB" id="A0ABD0LWK4"/>
<sequence length="95" mass="10340">ESLTSPGVLVDRAHRFRRCNWFEQPSNSRQSNTIEKEAYPSAASSDRPQHPIPFLSSHGPSAPNQSGLSTRQWANKLDDGNGFCVPASADCLGSL</sequence>
<proteinExistence type="predicted"/>
<dbReference type="Proteomes" id="UP001519460">
    <property type="component" value="Unassembled WGS sequence"/>
</dbReference>
<comment type="caution">
    <text evidence="2">The sequence shown here is derived from an EMBL/GenBank/DDBJ whole genome shotgun (WGS) entry which is preliminary data.</text>
</comment>
<organism evidence="2 3">
    <name type="scientific">Batillaria attramentaria</name>
    <dbReference type="NCBI Taxonomy" id="370345"/>
    <lineage>
        <taxon>Eukaryota</taxon>
        <taxon>Metazoa</taxon>
        <taxon>Spiralia</taxon>
        <taxon>Lophotrochozoa</taxon>
        <taxon>Mollusca</taxon>
        <taxon>Gastropoda</taxon>
        <taxon>Caenogastropoda</taxon>
        <taxon>Sorbeoconcha</taxon>
        <taxon>Cerithioidea</taxon>
        <taxon>Batillariidae</taxon>
        <taxon>Batillaria</taxon>
    </lineage>
</organism>
<name>A0ABD0LWK4_9CAEN</name>
<dbReference type="EMBL" id="JACVVK020000019">
    <property type="protein sequence ID" value="KAK7503535.1"/>
    <property type="molecule type" value="Genomic_DNA"/>
</dbReference>
<feature type="compositionally biased region" description="Polar residues" evidence="1">
    <location>
        <begin position="58"/>
        <end position="73"/>
    </location>
</feature>
<gene>
    <name evidence="2" type="ORF">BaRGS_00005074</name>
</gene>
<evidence type="ECO:0000313" key="2">
    <source>
        <dbReference type="EMBL" id="KAK7503535.1"/>
    </source>
</evidence>
<keyword evidence="3" id="KW-1185">Reference proteome</keyword>
<protein>
    <submittedName>
        <fullName evidence="2">Uncharacterized protein</fullName>
    </submittedName>
</protein>